<evidence type="ECO:0000313" key="2">
    <source>
        <dbReference type="Proteomes" id="UP000721844"/>
    </source>
</evidence>
<organism evidence="1 2">
    <name type="scientific">Acidisoma cellulosilyticum</name>
    <dbReference type="NCBI Taxonomy" id="2802395"/>
    <lineage>
        <taxon>Bacteria</taxon>
        <taxon>Pseudomonadati</taxon>
        <taxon>Pseudomonadota</taxon>
        <taxon>Alphaproteobacteria</taxon>
        <taxon>Acetobacterales</taxon>
        <taxon>Acidocellaceae</taxon>
        <taxon>Acidisoma</taxon>
    </lineage>
</organism>
<evidence type="ECO:0000313" key="1">
    <source>
        <dbReference type="EMBL" id="MCB8882931.1"/>
    </source>
</evidence>
<sequence>MVTPPPTNPDLRSYDIIVVAFSGGKDSIGSLLSLIEAGARPECIELHHHDVDGQGAPFMDWPSTTAYCRAIAQHFDVPLYLSWKEGGFLREMLRHNQPTAPIRFELPNGKIGTVGGTGPLGTRLRFPQVTANLNQRWCSAYLKVDIMAALIRAQPRFVGRRTLIVTGERAQESRARAGYLTFEPDRTDTRNGTRRQRHVDHWRAVHHLDEAAIWGLMRRHGIVSAPAYRLGWSRLSCLACIFGGPDQWASLRTIAPEWFDRIARYEDGFGCTIQRLCGIRQLADRGRPYEAALAQPDLVRRSLSGDWTDPVHVGSRHWQLPAGAFGTGGGPT</sequence>
<dbReference type="RefSeq" id="WP_227309589.1">
    <property type="nucleotide sequence ID" value="NZ_JAESVA010000010.1"/>
</dbReference>
<dbReference type="InterPro" id="IPR014729">
    <property type="entry name" value="Rossmann-like_a/b/a_fold"/>
</dbReference>
<proteinExistence type="predicted"/>
<protein>
    <submittedName>
        <fullName evidence="1">Phosphoadenosine phosphosulfate reductase</fullName>
    </submittedName>
</protein>
<dbReference type="SUPFAM" id="SSF52402">
    <property type="entry name" value="Adenine nucleotide alpha hydrolases-like"/>
    <property type="match status" value="1"/>
</dbReference>
<dbReference type="EMBL" id="JAESVA010000010">
    <property type="protein sequence ID" value="MCB8882931.1"/>
    <property type="molecule type" value="Genomic_DNA"/>
</dbReference>
<keyword evidence="2" id="KW-1185">Reference proteome</keyword>
<comment type="caution">
    <text evidence="1">The sequence shown here is derived from an EMBL/GenBank/DDBJ whole genome shotgun (WGS) entry which is preliminary data.</text>
</comment>
<reference evidence="1 2" key="1">
    <citation type="journal article" date="2021" name="Microorganisms">
        <title>Acidisoma silvae sp. nov. and Acidisomacellulosilytica sp. nov., Two Acidophilic Bacteria Isolated from Decaying Wood, Hydrolyzing Cellulose and Producing Poly-3-hydroxybutyrate.</title>
        <authorList>
            <person name="Mieszkin S."/>
            <person name="Pouder E."/>
            <person name="Uroz S."/>
            <person name="Simon-Colin C."/>
            <person name="Alain K."/>
        </authorList>
    </citation>
    <scope>NUCLEOTIDE SEQUENCE [LARGE SCALE GENOMIC DNA]</scope>
    <source>
        <strain evidence="1 2">HW T5.17</strain>
    </source>
</reference>
<name>A0A964E5W0_9PROT</name>
<accession>A0A964E5W0</accession>
<dbReference type="AlphaFoldDB" id="A0A964E5W0"/>
<dbReference type="Proteomes" id="UP000721844">
    <property type="component" value="Unassembled WGS sequence"/>
</dbReference>
<gene>
    <name evidence="1" type="ORF">ACELLULO517_21975</name>
</gene>
<dbReference type="Gene3D" id="3.40.50.620">
    <property type="entry name" value="HUPs"/>
    <property type="match status" value="1"/>
</dbReference>